<comment type="caution">
    <text evidence="1">The sequence shown here is derived from an EMBL/GenBank/DDBJ whole genome shotgun (WGS) entry which is preliminary data.</text>
</comment>
<protein>
    <submittedName>
        <fullName evidence="1">Class I SAM-dependent methyltransferase</fullName>
    </submittedName>
</protein>
<organism evidence="1 2">
    <name type="scientific">Candidatus Desulfatibia vada</name>
    <dbReference type="NCBI Taxonomy" id="2841696"/>
    <lineage>
        <taxon>Bacteria</taxon>
        <taxon>Pseudomonadati</taxon>
        <taxon>Thermodesulfobacteriota</taxon>
        <taxon>Desulfobacteria</taxon>
        <taxon>Desulfobacterales</taxon>
        <taxon>Desulfobacterales incertae sedis</taxon>
        <taxon>Candidatus Desulfatibia</taxon>
    </lineage>
</organism>
<name>A0A8J6NWE3_9BACT</name>
<gene>
    <name evidence="1" type="ORF">H8D96_03940</name>
</gene>
<dbReference type="EMBL" id="JACNIG010000107">
    <property type="protein sequence ID" value="MBC8431050.1"/>
    <property type="molecule type" value="Genomic_DNA"/>
</dbReference>
<dbReference type="PANTHER" id="PTHR44068">
    <property type="entry name" value="ZGC:194242"/>
    <property type="match status" value="1"/>
</dbReference>
<keyword evidence="1" id="KW-0808">Transferase</keyword>
<dbReference type="InterPro" id="IPR029063">
    <property type="entry name" value="SAM-dependent_MTases_sf"/>
</dbReference>
<dbReference type="GO" id="GO:0008168">
    <property type="term" value="F:methyltransferase activity"/>
    <property type="evidence" value="ECO:0007669"/>
    <property type="project" value="UniProtKB-KW"/>
</dbReference>
<evidence type="ECO:0000313" key="1">
    <source>
        <dbReference type="EMBL" id="MBC8431050.1"/>
    </source>
</evidence>
<dbReference type="Gene3D" id="3.40.50.150">
    <property type="entry name" value="Vaccinia Virus protein VP39"/>
    <property type="match status" value="1"/>
</dbReference>
<proteinExistence type="predicted"/>
<dbReference type="GO" id="GO:0032259">
    <property type="term" value="P:methylation"/>
    <property type="evidence" value="ECO:0007669"/>
    <property type="project" value="UniProtKB-KW"/>
</dbReference>
<dbReference type="Proteomes" id="UP000605201">
    <property type="component" value="Unassembled WGS sequence"/>
</dbReference>
<dbReference type="CDD" id="cd02440">
    <property type="entry name" value="AdoMet_MTases"/>
    <property type="match status" value="1"/>
</dbReference>
<sequence length="246" mass="28177">MITVDFNRLAIQPGGRILDIGCGSGRHTCAALQFKNVLAVGVDINFDDVIEANNRIEYHAKLGDHGDGIGVVSVADTLDLPFKDNCFDFVICSEVLEHIHDHQTAVSEITRVLKPGRNLMVSVPRYLPERICWTFSKDYRNTDNGHIRIYKNKELIELLETAGVKLWGRHYAHSLHTPYWWLKCLLGPTREDLRLVNLYHRFLVWDMMKHPWITRLLENLLNPLLGKSLVLYFKKSNSSATKTPSL</sequence>
<keyword evidence="1" id="KW-0489">Methyltransferase</keyword>
<dbReference type="SUPFAM" id="SSF53335">
    <property type="entry name" value="S-adenosyl-L-methionine-dependent methyltransferases"/>
    <property type="match status" value="1"/>
</dbReference>
<dbReference type="InterPro" id="IPR050447">
    <property type="entry name" value="Erg6_SMT_methyltransf"/>
</dbReference>
<accession>A0A8J6NWE3</accession>
<dbReference type="PANTHER" id="PTHR44068:SF11">
    <property type="entry name" value="GERANYL DIPHOSPHATE 2-C-METHYLTRANSFERASE"/>
    <property type="match status" value="1"/>
</dbReference>
<dbReference type="Pfam" id="PF13489">
    <property type="entry name" value="Methyltransf_23"/>
    <property type="match status" value="1"/>
</dbReference>
<evidence type="ECO:0000313" key="2">
    <source>
        <dbReference type="Proteomes" id="UP000605201"/>
    </source>
</evidence>
<dbReference type="AlphaFoldDB" id="A0A8J6NWE3"/>
<reference evidence="1 2" key="1">
    <citation type="submission" date="2020-08" db="EMBL/GenBank/DDBJ databases">
        <title>Bridging the membrane lipid divide: bacteria of the FCB group superphylum have the potential to synthesize archaeal ether lipids.</title>
        <authorList>
            <person name="Villanueva L."/>
            <person name="Von Meijenfeldt F.A.B."/>
            <person name="Westbye A.B."/>
            <person name="Yadav S."/>
            <person name="Hopmans E.C."/>
            <person name="Dutilh B.E."/>
            <person name="Sinninghe Damste J.S."/>
        </authorList>
    </citation>
    <scope>NUCLEOTIDE SEQUENCE [LARGE SCALE GENOMIC DNA]</scope>
    <source>
        <strain evidence="1">NIOZ-UU17</strain>
    </source>
</reference>